<comment type="caution">
    <text evidence="1">The sequence shown here is derived from an EMBL/GenBank/DDBJ whole genome shotgun (WGS) entry which is preliminary data.</text>
</comment>
<gene>
    <name evidence="1" type="ORF">RV045_06085</name>
</gene>
<organism evidence="1 2">
    <name type="scientific">Amphibiibacter pelophylacis</name>
    <dbReference type="NCBI Taxonomy" id="1799477"/>
    <lineage>
        <taxon>Bacteria</taxon>
        <taxon>Pseudomonadati</taxon>
        <taxon>Pseudomonadota</taxon>
        <taxon>Betaproteobacteria</taxon>
        <taxon>Burkholderiales</taxon>
        <taxon>Sphaerotilaceae</taxon>
        <taxon>Amphibiibacter</taxon>
    </lineage>
</organism>
<evidence type="ECO:0000313" key="1">
    <source>
        <dbReference type="EMBL" id="MEJ7137998.1"/>
    </source>
</evidence>
<proteinExistence type="predicted"/>
<sequence>MFALVDANNFYVSCERVFHPRLEGRAVVVLSNNDGCAISRSDEAKALGVRMGQPMHELRDLERRGDLVALSANFELYGDLSHRLMTVLGDMAPGQEIYSIDETFLDVSGLADRPALGLAMQQRAQRWTGLPVCIGFGPTKTLAKLANHIAKSAARKPGSYPAKLAGVCDMAAQSPRQQAILLDATPVAEVWGVGRRLAPQMEALGLRTALDLARADAGVLRKRFSIVLVRTARELAGEPCLPLEDAPPPTQQVMFSRSFGQAVTDKAVMAEALMAFTASAATRLRAQGLFCSAVHVMMRTSPFRPNDAQYRAALTVPLDPTDSSPRLAGAALAALDALWRPGFDYRKAGVMLLDLRPAQAPAQADLFAPPPQPPSAAMAAIDAINRRFGRDTVTLGRTTTGEVRDWQMKQARRSPRYTTRLDELRVVGGDAEQSATVNKGLAQAFRP</sequence>
<reference evidence="1" key="1">
    <citation type="submission" date="2023-10" db="EMBL/GenBank/DDBJ databases">
        <title>Amphibacter perezi, gen. nov., sp. nov. a novel taxa of the family Comamonadaceae, class Betaproteobacteria isolated from the skin microbiota of Pelophylax perezi from different populations.</title>
        <authorList>
            <person name="Costa S."/>
            <person name="Proenca D.N."/>
            <person name="Lopes I."/>
            <person name="Morais P.V."/>
        </authorList>
    </citation>
    <scope>NUCLEOTIDE SEQUENCE</scope>
    <source>
        <strain evidence="1">SL12-8</strain>
    </source>
</reference>
<dbReference type="Proteomes" id="UP001364695">
    <property type="component" value="Unassembled WGS sequence"/>
</dbReference>
<keyword evidence="2" id="KW-1185">Reference proteome</keyword>
<evidence type="ECO:0000313" key="2">
    <source>
        <dbReference type="Proteomes" id="UP001364695"/>
    </source>
</evidence>
<dbReference type="EMBL" id="JAWDIE010000007">
    <property type="protein sequence ID" value="MEJ7137998.1"/>
    <property type="molecule type" value="Genomic_DNA"/>
</dbReference>
<accession>A0ACC6P176</accession>
<name>A0ACC6P176_9BURK</name>
<protein>
    <submittedName>
        <fullName evidence="1">Y-family DNA polymerase</fullName>
    </submittedName>
</protein>